<feature type="compositionally biased region" description="Polar residues" evidence="1">
    <location>
        <begin position="33"/>
        <end position="54"/>
    </location>
</feature>
<organism evidence="2 3">
    <name type="scientific">Stylosanthes scabra</name>
    <dbReference type="NCBI Taxonomy" id="79078"/>
    <lineage>
        <taxon>Eukaryota</taxon>
        <taxon>Viridiplantae</taxon>
        <taxon>Streptophyta</taxon>
        <taxon>Embryophyta</taxon>
        <taxon>Tracheophyta</taxon>
        <taxon>Spermatophyta</taxon>
        <taxon>Magnoliopsida</taxon>
        <taxon>eudicotyledons</taxon>
        <taxon>Gunneridae</taxon>
        <taxon>Pentapetalae</taxon>
        <taxon>rosids</taxon>
        <taxon>fabids</taxon>
        <taxon>Fabales</taxon>
        <taxon>Fabaceae</taxon>
        <taxon>Papilionoideae</taxon>
        <taxon>50 kb inversion clade</taxon>
        <taxon>dalbergioids sensu lato</taxon>
        <taxon>Dalbergieae</taxon>
        <taxon>Pterocarpus clade</taxon>
        <taxon>Stylosanthes</taxon>
    </lineage>
</organism>
<evidence type="ECO:0000256" key="1">
    <source>
        <dbReference type="SAM" id="MobiDB-lite"/>
    </source>
</evidence>
<protein>
    <submittedName>
        <fullName evidence="2">Uncharacterized protein</fullName>
    </submittedName>
</protein>
<comment type="caution">
    <text evidence="2">The sequence shown here is derived from an EMBL/GenBank/DDBJ whole genome shotgun (WGS) entry which is preliminary data.</text>
</comment>
<gene>
    <name evidence="2" type="ORF">PIB30_072745</name>
</gene>
<sequence>MSLSKRIKLLIALSQSINQQHINIMARRKCKQSNEGSPITNQQEHNIAKPQQEQETITNKQFPIKEILKQAFENKIQSIVSQIVSELWSYREKPKMQMTWDNKDKKKIKRKQSTDLYTVEFPEENEDMLDFDPSQNNDEVHEKELRRRAHPCPHLSHEYAKLELPRVGGSCDS</sequence>
<evidence type="ECO:0000313" key="3">
    <source>
        <dbReference type="Proteomes" id="UP001341840"/>
    </source>
</evidence>
<proteinExistence type="predicted"/>
<reference evidence="2 3" key="1">
    <citation type="journal article" date="2023" name="Plants (Basel)">
        <title>Bridging the Gap: Combining Genomics and Transcriptomics Approaches to Understand Stylosanthes scabra, an Orphan Legume from the Brazilian Caatinga.</title>
        <authorList>
            <person name="Ferreira-Neto J.R.C."/>
            <person name="da Silva M.D."/>
            <person name="Binneck E."/>
            <person name="de Melo N.F."/>
            <person name="da Silva R.H."/>
            <person name="de Melo A.L.T.M."/>
            <person name="Pandolfi V."/>
            <person name="Bustamante F.O."/>
            <person name="Brasileiro-Vidal A.C."/>
            <person name="Benko-Iseppon A.M."/>
        </authorList>
    </citation>
    <scope>NUCLEOTIDE SEQUENCE [LARGE SCALE GENOMIC DNA]</scope>
    <source>
        <tissue evidence="2">Leaves</tissue>
    </source>
</reference>
<name>A0ABU6ZMU1_9FABA</name>
<keyword evidence="3" id="KW-1185">Reference proteome</keyword>
<feature type="region of interest" description="Disordered" evidence="1">
    <location>
        <begin position="31"/>
        <end position="54"/>
    </location>
</feature>
<evidence type="ECO:0000313" key="2">
    <source>
        <dbReference type="EMBL" id="MED6223312.1"/>
    </source>
</evidence>
<dbReference type="EMBL" id="JASCZI010272728">
    <property type="protein sequence ID" value="MED6223312.1"/>
    <property type="molecule type" value="Genomic_DNA"/>
</dbReference>
<dbReference type="Proteomes" id="UP001341840">
    <property type="component" value="Unassembled WGS sequence"/>
</dbReference>
<accession>A0ABU6ZMU1</accession>